<protein>
    <submittedName>
        <fullName evidence="3">Levansucrase</fullName>
    </submittedName>
</protein>
<evidence type="ECO:0000256" key="2">
    <source>
        <dbReference type="SAM" id="MobiDB-lite"/>
    </source>
</evidence>
<dbReference type="OrthoDB" id="2252996at2"/>
<sequence>MKFGKQRQELIKSNSKEHYKMYKAGRRWFFAGIATFSGLLGGAAASSQANAKADSTVQTVTQTTNKGDVLATKDSATIPSGSTSTSTSTSTNSTSTSTSTSSSTTTSTSTSQTSTSTSTSNNSTSSSLSTSISTSLSTSETSTKTDTTSAASDTTTQATNSEAGTISSISTDTATAGTATTNVATAIGLTDATATLDGSGNLTITVGNGVTLTQAEYAAIADYINSNNVLALTISSDIATLKYSHGTTEVTANNDDDSDAAITAGKELADAIYDATGAAQAVTISASSSYAGEYATPSASPIYFVGIPVTTGFITQPQSQNVVSGNTVTIS</sequence>
<evidence type="ECO:0000313" key="3">
    <source>
        <dbReference type="EMBL" id="KRM11623.1"/>
    </source>
</evidence>
<feature type="region of interest" description="Disordered" evidence="2">
    <location>
        <begin position="68"/>
        <end position="164"/>
    </location>
</feature>
<feature type="compositionally biased region" description="Low complexity" evidence="2">
    <location>
        <begin position="75"/>
        <end position="164"/>
    </location>
</feature>
<dbReference type="Pfam" id="PF19258">
    <property type="entry name" value="KxYKxGKxW_sig"/>
    <property type="match status" value="1"/>
</dbReference>
<dbReference type="RefSeq" id="WP_010622578.1">
    <property type="nucleotide sequence ID" value="NZ_AZGF01000017.1"/>
</dbReference>
<evidence type="ECO:0000313" key="4">
    <source>
        <dbReference type="Proteomes" id="UP000051820"/>
    </source>
</evidence>
<proteinExistence type="predicted"/>
<accession>A0A0R1W1M8</accession>
<organism evidence="3 4">
    <name type="scientific">Paucilactobacillus suebicus DSM 5007 = KCTC 3549</name>
    <dbReference type="NCBI Taxonomy" id="1423807"/>
    <lineage>
        <taxon>Bacteria</taxon>
        <taxon>Bacillati</taxon>
        <taxon>Bacillota</taxon>
        <taxon>Bacilli</taxon>
        <taxon>Lactobacillales</taxon>
        <taxon>Lactobacillaceae</taxon>
        <taxon>Paucilactobacillus</taxon>
    </lineage>
</organism>
<dbReference type="InterPro" id="IPR022263">
    <property type="entry name" value="KxYKxGKxW"/>
</dbReference>
<dbReference type="STRING" id="1423807.FD16_GL000623"/>
<dbReference type="Proteomes" id="UP000051820">
    <property type="component" value="Unassembled WGS sequence"/>
</dbReference>
<dbReference type="NCBIfam" id="TIGR03715">
    <property type="entry name" value="KxYKxGKxW"/>
    <property type="match status" value="1"/>
</dbReference>
<dbReference type="EMBL" id="AZGF01000017">
    <property type="protein sequence ID" value="KRM11623.1"/>
    <property type="molecule type" value="Genomic_DNA"/>
</dbReference>
<dbReference type="PATRIC" id="fig|1423807.3.peg.631"/>
<gene>
    <name evidence="3" type="ORF">FD16_GL000623</name>
</gene>
<reference evidence="3 4" key="1">
    <citation type="journal article" date="2015" name="Genome Announc.">
        <title>Expanding the biotechnology potential of lactobacilli through comparative genomics of 213 strains and associated genera.</title>
        <authorList>
            <person name="Sun Z."/>
            <person name="Harris H.M."/>
            <person name="McCann A."/>
            <person name="Guo C."/>
            <person name="Argimon S."/>
            <person name="Zhang W."/>
            <person name="Yang X."/>
            <person name="Jeffery I.B."/>
            <person name="Cooney J.C."/>
            <person name="Kagawa T.F."/>
            <person name="Liu W."/>
            <person name="Song Y."/>
            <person name="Salvetti E."/>
            <person name="Wrobel A."/>
            <person name="Rasinkangas P."/>
            <person name="Parkhill J."/>
            <person name="Rea M.C."/>
            <person name="O'Sullivan O."/>
            <person name="Ritari J."/>
            <person name="Douillard F.P."/>
            <person name="Paul Ross R."/>
            <person name="Yang R."/>
            <person name="Briner A.E."/>
            <person name="Felis G.E."/>
            <person name="de Vos W.M."/>
            <person name="Barrangou R."/>
            <person name="Klaenhammer T.R."/>
            <person name="Caufield P.W."/>
            <person name="Cui Y."/>
            <person name="Zhang H."/>
            <person name="O'Toole P.W."/>
        </authorList>
    </citation>
    <scope>NUCLEOTIDE SEQUENCE [LARGE SCALE GENOMIC DNA]</scope>
    <source>
        <strain evidence="3 4">DSM 5007</strain>
    </source>
</reference>
<keyword evidence="1" id="KW-0732">Signal</keyword>
<dbReference type="AlphaFoldDB" id="A0A0R1W1M8"/>
<evidence type="ECO:0000256" key="1">
    <source>
        <dbReference type="ARBA" id="ARBA00022729"/>
    </source>
</evidence>
<name>A0A0R1W1M8_9LACO</name>
<comment type="caution">
    <text evidence="3">The sequence shown here is derived from an EMBL/GenBank/DDBJ whole genome shotgun (WGS) entry which is preliminary data.</text>
</comment>
<keyword evidence="4" id="KW-1185">Reference proteome</keyword>